<organism evidence="1 2">
    <name type="scientific">Aquitalea magnusonii</name>
    <dbReference type="NCBI Taxonomy" id="332411"/>
    <lineage>
        <taxon>Bacteria</taxon>
        <taxon>Pseudomonadati</taxon>
        <taxon>Pseudomonadota</taxon>
        <taxon>Betaproteobacteria</taxon>
        <taxon>Neisseriales</taxon>
        <taxon>Chromobacteriaceae</taxon>
        <taxon>Aquitalea</taxon>
    </lineage>
</organism>
<gene>
    <name evidence="1" type="ORF">DLM_4563</name>
</gene>
<reference evidence="1 2" key="2">
    <citation type="journal article" date="2017" name="Genome Announc.">
        <title>Draft genome sequence of Aquitalea magnusonii strain H3, a plant growth-promoting bacterium of duckweed Lemna minor.</title>
        <authorList>
            <person name="Ishizawa H."/>
            <person name="Kuroda M."/>
            <person name="Ike M."/>
        </authorList>
    </citation>
    <scope>NUCLEOTIDE SEQUENCE [LARGE SCALE GENOMIC DNA]</scope>
    <source>
        <strain evidence="1 2">H3</strain>
    </source>
</reference>
<protein>
    <submittedName>
        <fullName evidence="1">Uncharacterized protein</fullName>
    </submittedName>
</protein>
<proteinExistence type="predicted"/>
<keyword evidence="2" id="KW-1185">Reference proteome</keyword>
<dbReference type="Proteomes" id="UP000198290">
    <property type="component" value="Chromosome"/>
</dbReference>
<accession>A0A3G9GSD8</accession>
<evidence type="ECO:0000313" key="2">
    <source>
        <dbReference type="Proteomes" id="UP000198290"/>
    </source>
</evidence>
<dbReference type="KEGG" id="amah:DLM_4563"/>
<evidence type="ECO:0000313" key="1">
    <source>
        <dbReference type="EMBL" id="BBF88111.1"/>
    </source>
</evidence>
<sequence length="223" mass="24342">MQQTALPLEGRTAGQQLLGGLLDSKGLEFIHAIGMTAPAQGQGIGRKLCQAAFAFDIGNQADRDPIPCQPGFRQGHAKQAHYRRADRIGNVNQAGVRRNQHIRHRNGGSRFGKTALCHHGNQILLQGPWQGLCLGVLGPTQQQYADIVLLQGRQQLEPMWLRPDAVWRGGGHVDGHQIRRTALRQPAGLEHLAGQHAVILQQARQLRLARRHLGAGGIGIDDV</sequence>
<dbReference type="AlphaFoldDB" id="A0A3G9GSD8"/>
<dbReference type="EMBL" id="AP018823">
    <property type="protein sequence ID" value="BBF88111.1"/>
    <property type="molecule type" value="Genomic_DNA"/>
</dbReference>
<name>A0A3G9GSD8_9NEIS</name>
<reference evidence="2" key="3">
    <citation type="journal article" date="2017" name="Plant Physiol. Biochem.">
        <title>Differential oxidative and antioxidative response of duckweed Lemna minor toward plant growth promoting/inhibiting bacteria.</title>
        <authorList>
            <person name="Ishizawa H."/>
            <person name="Kuroda M."/>
            <person name="Morikawa M."/>
            <person name="Ike M."/>
        </authorList>
    </citation>
    <scope>NUCLEOTIDE SEQUENCE [LARGE SCALE GENOMIC DNA]</scope>
    <source>
        <strain evidence="2">H3</strain>
    </source>
</reference>
<reference evidence="2" key="1">
    <citation type="journal article" date="2017" name="Biotechnol. Biofuels">
        <title>Evaluation of environmental bacterial communities as a factor affecting the growth of duckweed Lemna minor.</title>
        <authorList>
            <person name="Ishizawa H."/>
            <person name="Kuroda M."/>
            <person name="Morikawa M."/>
            <person name="Ike M."/>
        </authorList>
    </citation>
    <scope>NUCLEOTIDE SEQUENCE [LARGE SCALE GENOMIC DNA]</scope>
    <source>
        <strain evidence="2">H3</strain>
    </source>
</reference>